<dbReference type="PANTHER" id="PTHR37844">
    <property type="entry name" value="SER/THR PROTEIN PHOSPHATASE SUPERFAMILY (AFU_ORTHOLOGUE AFUA_1G14840)"/>
    <property type="match status" value="1"/>
</dbReference>
<gene>
    <name evidence="2" type="ORF">GCM10010971_26310</name>
</gene>
<proteinExistence type="predicted"/>
<dbReference type="InterPro" id="IPR004843">
    <property type="entry name" value="Calcineurin-like_PHP"/>
</dbReference>
<sequence>MNVLLLSDLHLEFCDLRCDLKDGEVDVVVLAGDIHTGDRALDWATREFRNSQVIYIPGNHEYYRGEYHEVLAKLREGASERGIHLLERNTVTIDDVSFFGTTLWTDMALFGHDQEGSPSGIKEADLYMNDFRQIRLKEDGGERRFCAADSVELHKESVTWLRDSLRNHNGKSFVITHHSPSFRSVPDRYSQSLLSAAFSSNLDDLVGLADVWAHGHTHDSFDYLVGKCRVVCNPRGYTRPWSTSQENIEFNPRMIVTI</sequence>
<keyword evidence="3" id="KW-1185">Reference proteome</keyword>
<dbReference type="Gene3D" id="3.60.21.10">
    <property type="match status" value="1"/>
</dbReference>
<organism evidence="2 3">
    <name type="scientific">Silvimonas amylolytica</name>
    <dbReference type="NCBI Taxonomy" id="449663"/>
    <lineage>
        <taxon>Bacteria</taxon>
        <taxon>Pseudomonadati</taxon>
        <taxon>Pseudomonadota</taxon>
        <taxon>Betaproteobacteria</taxon>
        <taxon>Neisseriales</taxon>
        <taxon>Chitinibacteraceae</taxon>
        <taxon>Silvimonas</taxon>
    </lineage>
</organism>
<dbReference type="PANTHER" id="PTHR37844:SF2">
    <property type="entry name" value="SER_THR PROTEIN PHOSPHATASE SUPERFAMILY (AFU_ORTHOLOGUE AFUA_1G14840)"/>
    <property type="match status" value="1"/>
</dbReference>
<dbReference type="InterPro" id="IPR029052">
    <property type="entry name" value="Metallo-depent_PP-like"/>
</dbReference>
<dbReference type="Proteomes" id="UP000621859">
    <property type="component" value="Unassembled WGS sequence"/>
</dbReference>
<evidence type="ECO:0000313" key="3">
    <source>
        <dbReference type="Proteomes" id="UP000621859"/>
    </source>
</evidence>
<dbReference type="Pfam" id="PF00149">
    <property type="entry name" value="Metallophos"/>
    <property type="match status" value="1"/>
</dbReference>
<dbReference type="SUPFAM" id="SSF56300">
    <property type="entry name" value="Metallo-dependent phosphatases"/>
    <property type="match status" value="1"/>
</dbReference>
<dbReference type="EMBL" id="BMLY01000004">
    <property type="protein sequence ID" value="GGP26812.1"/>
    <property type="molecule type" value="Genomic_DNA"/>
</dbReference>
<comment type="caution">
    <text evidence="2">The sequence shown here is derived from an EMBL/GenBank/DDBJ whole genome shotgun (WGS) entry which is preliminary data.</text>
</comment>
<feature type="domain" description="Calcineurin-like phosphoesterase" evidence="1">
    <location>
        <begin position="1"/>
        <end position="219"/>
    </location>
</feature>
<name>A0ABQ2PP68_9NEIS</name>
<protein>
    <recommendedName>
        <fullName evidence="1">Calcineurin-like phosphoesterase domain-containing protein</fullName>
    </recommendedName>
</protein>
<accession>A0ABQ2PP68</accession>
<evidence type="ECO:0000313" key="2">
    <source>
        <dbReference type="EMBL" id="GGP26812.1"/>
    </source>
</evidence>
<evidence type="ECO:0000259" key="1">
    <source>
        <dbReference type="Pfam" id="PF00149"/>
    </source>
</evidence>
<reference evidence="3" key="1">
    <citation type="journal article" date="2019" name="Int. J. Syst. Evol. Microbiol.">
        <title>The Global Catalogue of Microorganisms (GCM) 10K type strain sequencing project: providing services to taxonomists for standard genome sequencing and annotation.</title>
        <authorList>
            <consortium name="The Broad Institute Genomics Platform"/>
            <consortium name="The Broad Institute Genome Sequencing Center for Infectious Disease"/>
            <person name="Wu L."/>
            <person name="Ma J."/>
        </authorList>
    </citation>
    <scope>NUCLEOTIDE SEQUENCE [LARGE SCALE GENOMIC DNA]</scope>
    <source>
        <strain evidence="3">CGMCC 1.8860</strain>
    </source>
</reference>
<dbReference type="RefSeq" id="WP_188694491.1">
    <property type="nucleotide sequence ID" value="NZ_BMLY01000004.1"/>
</dbReference>